<dbReference type="CDD" id="cd07821">
    <property type="entry name" value="PYR_PYL_RCAR_like"/>
    <property type="match status" value="1"/>
</dbReference>
<dbReference type="InterPro" id="IPR023393">
    <property type="entry name" value="START-like_dom_sf"/>
</dbReference>
<evidence type="ECO:0000313" key="1">
    <source>
        <dbReference type="EMBL" id="MBS9476362.1"/>
    </source>
</evidence>
<evidence type="ECO:0000313" key="2">
    <source>
        <dbReference type="Proteomes" id="UP001166585"/>
    </source>
</evidence>
<dbReference type="EMBL" id="JAHCQH010000014">
    <property type="protein sequence ID" value="MBS9476362.1"/>
    <property type="molecule type" value="Genomic_DNA"/>
</dbReference>
<dbReference type="Gene3D" id="3.30.530.20">
    <property type="match status" value="1"/>
</dbReference>
<sequence>MLHRPGLARFALPRFALARFALAPVTLALILMGLAPLSAHGPTPQKADETIMISAPPEAVWKILADFGGIAGWHPLVKKATATGNEAGAERVLTLEKGEVKEGLDEADAGAMRLAYRLSQENIEALPVSFYTATIEVKPAAGGSEVAWSARFYRGDTSNFPPDELNDEAAVAAMTDFVKQGLEGLKAKAGGQ</sequence>
<gene>
    <name evidence="1" type="ORF">KIP89_04495</name>
</gene>
<dbReference type="InterPro" id="IPR019587">
    <property type="entry name" value="Polyketide_cyclase/dehydratase"/>
</dbReference>
<dbReference type="SUPFAM" id="SSF55961">
    <property type="entry name" value="Bet v1-like"/>
    <property type="match status" value="1"/>
</dbReference>
<dbReference type="PANTHER" id="PTHR39332">
    <property type="entry name" value="BLL4707 PROTEIN"/>
    <property type="match status" value="1"/>
</dbReference>
<proteinExistence type="predicted"/>
<dbReference type="PANTHER" id="PTHR39332:SF7">
    <property type="entry name" value="SRPBCC FAMILY PROTEIN"/>
    <property type="match status" value="1"/>
</dbReference>
<protein>
    <submittedName>
        <fullName evidence="1">SRPBCC family protein</fullName>
    </submittedName>
</protein>
<name>A0ABS5R4F4_9HYPH</name>
<reference evidence="1" key="1">
    <citation type="submission" date="2021-05" db="EMBL/GenBank/DDBJ databases">
        <authorList>
            <person name="Sun Q."/>
            <person name="Inoue M."/>
        </authorList>
    </citation>
    <scope>NUCLEOTIDE SEQUENCE</scope>
    <source>
        <strain evidence="1">VKM B-3255</strain>
    </source>
</reference>
<keyword evidence="2" id="KW-1185">Reference proteome</keyword>
<organism evidence="1 2">
    <name type="scientific">Ancylobacter radicis</name>
    <dbReference type="NCBI Taxonomy" id="2836179"/>
    <lineage>
        <taxon>Bacteria</taxon>
        <taxon>Pseudomonadati</taxon>
        <taxon>Pseudomonadota</taxon>
        <taxon>Alphaproteobacteria</taxon>
        <taxon>Hyphomicrobiales</taxon>
        <taxon>Xanthobacteraceae</taxon>
        <taxon>Ancylobacter</taxon>
    </lineage>
</organism>
<dbReference type="Pfam" id="PF10604">
    <property type="entry name" value="Polyketide_cyc2"/>
    <property type="match status" value="1"/>
</dbReference>
<accession>A0ABS5R4F4</accession>
<comment type="caution">
    <text evidence="1">The sequence shown here is derived from an EMBL/GenBank/DDBJ whole genome shotgun (WGS) entry which is preliminary data.</text>
</comment>
<dbReference type="Proteomes" id="UP001166585">
    <property type="component" value="Unassembled WGS sequence"/>
</dbReference>